<feature type="domain" description="EH" evidence="2">
    <location>
        <begin position="350"/>
        <end position="460"/>
    </location>
</feature>
<feature type="compositionally biased region" description="Polar residues" evidence="1">
    <location>
        <begin position="66"/>
        <end position="79"/>
    </location>
</feature>
<dbReference type="GO" id="GO:0006897">
    <property type="term" value="P:endocytosis"/>
    <property type="evidence" value="ECO:0007669"/>
    <property type="project" value="TreeGrafter"/>
</dbReference>
<dbReference type="Gene3D" id="1.10.238.10">
    <property type="entry name" value="EF-hand"/>
    <property type="match status" value="1"/>
</dbReference>
<sequence length="516" mass="56712">MQQSLNESQGACYQMQGKNGMKIPVTADAESASKDGLQHDDIRATATVRDRIKQFSAEASIPIEKTSFSRQAPSQNPSITAKPPIPPQRAALKPGTKLVKATGTELCGNQQHGRSRNISPIAHFPAVPLSNKNTSAILSSDSEAGAELADRREFTGSKAVVAVRHGSRVPHAEMSSWKSPTPLPQRKKEAPPVPPRSSQLSTESELLQLDPPSLHTDQEGSGFNHTLEVRESDISDSALADAMTASYLIPSHAALGSKCGLKQPPPPPPPRQRGPPSQPLLQLSNDSSKVNPPALGPDEILKRGMDMLDEPKSHSELPPKPPRRVTFNPNPEVFQIESGNFVQGQVTSSERKRYEEVWEANRGVARFGVMHDPNVDQKVIRKSLAYEDLVVDLVVRDIWSRSRLPQAELAKIWKLVSHDAVGMLSREEFVVGMWLIDQCLKGHGLPTNVPKSIITNTARYSISHHIMPKMNFTNEEMQDFLVTILRTILKRLAMQIEQLPPSQDDRPTSNSATHTG</sequence>
<reference evidence="4" key="2">
    <citation type="journal article" date="2009" name="Genome Res.">
        <title>Comparative genomic analyses of the human fungal pathogens Coccidioides and their relatives.</title>
        <authorList>
            <person name="Sharpton T.J."/>
            <person name="Stajich J.E."/>
            <person name="Rounsley S.D."/>
            <person name="Gardner M.J."/>
            <person name="Wortman J.R."/>
            <person name="Jordar V.S."/>
            <person name="Maiti R."/>
            <person name="Kodira C.D."/>
            <person name="Neafsey D.E."/>
            <person name="Zeng Q."/>
            <person name="Hung C.-Y."/>
            <person name="McMahan C."/>
            <person name="Muszewska A."/>
            <person name="Grynberg M."/>
            <person name="Mandel M.A."/>
            <person name="Kellner E.M."/>
            <person name="Barker B.M."/>
            <person name="Galgiani J.N."/>
            <person name="Orbach M.J."/>
            <person name="Kirkland T.N."/>
            <person name="Cole G.T."/>
            <person name="Henn M.R."/>
            <person name="Birren B.W."/>
            <person name="Taylor J.W."/>
        </authorList>
    </citation>
    <scope>NUCLEOTIDE SEQUENCE [LARGE SCALE GENOMIC DNA]</scope>
    <source>
        <strain evidence="4">RMSCC 3488</strain>
    </source>
</reference>
<dbReference type="PANTHER" id="PTHR11216">
    <property type="entry name" value="EH DOMAIN"/>
    <property type="match status" value="1"/>
</dbReference>
<dbReference type="Pfam" id="PF12763">
    <property type="entry name" value="EH"/>
    <property type="match status" value="1"/>
</dbReference>
<dbReference type="VEuPathDB" id="FungiDB:CPAG_08149"/>
<evidence type="ECO:0000313" key="4">
    <source>
        <dbReference type="Proteomes" id="UP000054567"/>
    </source>
</evidence>
<dbReference type="OrthoDB" id="10045710at2759"/>
<reference evidence="4" key="3">
    <citation type="journal article" date="2010" name="Genome Res.">
        <title>Population genomic sequencing of Coccidioides fungi reveals recent hybridization and transposon control.</title>
        <authorList>
            <person name="Neafsey D.E."/>
            <person name="Barker B.M."/>
            <person name="Sharpton T.J."/>
            <person name="Stajich J.E."/>
            <person name="Park D.J."/>
            <person name="Whiston E."/>
            <person name="Hung C.-Y."/>
            <person name="McMahan C."/>
            <person name="White J."/>
            <person name="Sykes S."/>
            <person name="Heiman D."/>
            <person name="Young S."/>
            <person name="Zeng Q."/>
            <person name="Abouelleil A."/>
            <person name="Aftuck L."/>
            <person name="Bessette D."/>
            <person name="Brown A."/>
            <person name="FitzGerald M."/>
            <person name="Lui A."/>
            <person name="Macdonald J.P."/>
            <person name="Priest M."/>
            <person name="Orbach M.J."/>
            <person name="Galgiani J.N."/>
            <person name="Kirkland T.N."/>
            <person name="Cole G.T."/>
            <person name="Birren B.W."/>
            <person name="Henn M.R."/>
            <person name="Taylor J.W."/>
            <person name="Rounsley S.D."/>
        </authorList>
    </citation>
    <scope>NUCLEOTIDE SEQUENCE [LARGE SCALE GENOMIC DNA]</scope>
    <source>
        <strain evidence="4">RMSCC 3488</strain>
    </source>
</reference>
<feature type="region of interest" description="Disordered" evidence="1">
    <location>
        <begin position="256"/>
        <end position="300"/>
    </location>
</feature>
<dbReference type="SMART" id="SM00027">
    <property type="entry name" value="EH"/>
    <property type="match status" value="1"/>
</dbReference>
<protein>
    <recommendedName>
        <fullName evidence="2">EH domain-containing protein</fullName>
    </recommendedName>
</protein>
<evidence type="ECO:0000256" key="1">
    <source>
        <dbReference type="SAM" id="MobiDB-lite"/>
    </source>
</evidence>
<dbReference type="Proteomes" id="UP000054567">
    <property type="component" value="Unassembled WGS sequence"/>
</dbReference>
<dbReference type="EMBL" id="DS268113">
    <property type="protein sequence ID" value="KMM71848.1"/>
    <property type="molecule type" value="Genomic_DNA"/>
</dbReference>
<dbReference type="PROSITE" id="PS50031">
    <property type="entry name" value="EH"/>
    <property type="match status" value="1"/>
</dbReference>
<dbReference type="CDD" id="cd00052">
    <property type="entry name" value="EH"/>
    <property type="match status" value="1"/>
</dbReference>
<dbReference type="InterPro" id="IPR000261">
    <property type="entry name" value="EH_dom"/>
</dbReference>
<feature type="region of interest" description="Disordered" evidence="1">
    <location>
        <begin position="59"/>
        <end position="89"/>
    </location>
</feature>
<feature type="compositionally biased region" description="Low complexity" evidence="1">
    <location>
        <begin position="197"/>
        <end position="209"/>
    </location>
</feature>
<feature type="compositionally biased region" description="Pro residues" evidence="1">
    <location>
        <begin position="263"/>
        <end position="278"/>
    </location>
</feature>
<organism evidence="3 4">
    <name type="scientific">Coccidioides posadasii RMSCC 3488</name>
    <dbReference type="NCBI Taxonomy" id="454284"/>
    <lineage>
        <taxon>Eukaryota</taxon>
        <taxon>Fungi</taxon>
        <taxon>Dikarya</taxon>
        <taxon>Ascomycota</taxon>
        <taxon>Pezizomycotina</taxon>
        <taxon>Eurotiomycetes</taxon>
        <taxon>Eurotiomycetidae</taxon>
        <taxon>Onygenales</taxon>
        <taxon>Onygenaceae</taxon>
        <taxon>Coccidioides</taxon>
    </lineage>
</organism>
<dbReference type="SUPFAM" id="SSF47473">
    <property type="entry name" value="EF-hand"/>
    <property type="match status" value="1"/>
</dbReference>
<evidence type="ECO:0000259" key="2">
    <source>
        <dbReference type="PROSITE" id="PS50031"/>
    </source>
</evidence>
<proteinExistence type="predicted"/>
<accession>A0A0J6FN92</accession>
<dbReference type="GO" id="GO:0005737">
    <property type="term" value="C:cytoplasm"/>
    <property type="evidence" value="ECO:0007669"/>
    <property type="project" value="TreeGrafter"/>
</dbReference>
<dbReference type="AlphaFoldDB" id="A0A0J6FN92"/>
<name>A0A0J6FN92_COCPO</name>
<dbReference type="GO" id="GO:0016197">
    <property type="term" value="P:endosomal transport"/>
    <property type="evidence" value="ECO:0007669"/>
    <property type="project" value="TreeGrafter"/>
</dbReference>
<dbReference type="InterPro" id="IPR011992">
    <property type="entry name" value="EF-hand-dom_pair"/>
</dbReference>
<gene>
    <name evidence="3" type="ORF">CPAG_08149</name>
</gene>
<evidence type="ECO:0000313" key="3">
    <source>
        <dbReference type="EMBL" id="KMM71848.1"/>
    </source>
</evidence>
<dbReference type="GO" id="GO:0005886">
    <property type="term" value="C:plasma membrane"/>
    <property type="evidence" value="ECO:0007669"/>
    <property type="project" value="TreeGrafter"/>
</dbReference>
<feature type="region of interest" description="Disordered" evidence="1">
    <location>
        <begin position="165"/>
        <end position="222"/>
    </location>
</feature>
<reference evidence="3 4" key="1">
    <citation type="submission" date="2007-06" db="EMBL/GenBank/DDBJ databases">
        <title>The Genome Sequence of Coccidioides posadasii RMSCC_3488.</title>
        <authorList>
            <consortium name="Coccidioides Genome Resources Consortium"/>
            <consortium name="The Broad Institute Genome Sequencing Platform"/>
            <person name="Henn M.R."/>
            <person name="Sykes S."/>
            <person name="Young S."/>
            <person name="Jaffe D."/>
            <person name="Berlin A."/>
            <person name="Alvarez P."/>
            <person name="Butler J."/>
            <person name="Gnerre S."/>
            <person name="Grabherr M."/>
            <person name="Mauceli E."/>
            <person name="Brockman W."/>
            <person name="Kodira C."/>
            <person name="Alvarado L."/>
            <person name="Zeng Q."/>
            <person name="Crawford M."/>
            <person name="Antoine C."/>
            <person name="Devon K."/>
            <person name="Galgiani J."/>
            <person name="Orsborn K."/>
            <person name="Lewis M.L."/>
            <person name="Nusbaum C."/>
            <person name="Galagan J."/>
            <person name="Birren B."/>
        </authorList>
    </citation>
    <scope>NUCLEOTIDE SEQUENCE [LARGE SCALE GENOMIC DNA]</scope>
    <source>
        <strain evidence="3 4">RMSCC 3488</strain>
    </source>
</reference>